<dbReference type="OrthoDB" id="6620488at2759"/>
<dbReference type="InterPro" id="IPR006612">
    <property type="entry name" value="THAP_Znf"/>
</dbReference>
<keyword evidence="4 5" id="KW-0238">DNA-binding</keyword>
<dbReference type="PANTHER" id="PTHR23080">
    <property type="entry name" value="THAP DOMAIN PROTEIN"/>
    <property type="match status" value="1"/>
</dbReference>
<feature type="domain" description="THAP-type" evidence="6">
    <location>
        <begin position="1"/>
        <end position="85"/>
    </location>
</feature>
<dbReference type="SUPFAM" id="SSF57716">
    <property type="entry name" value="Glucocorticoid receptor-like (DNA-binding domain)"/>
    <property type="match status" value="1"/>
</dbReference>
<gene>
    <name evidence="7" type="ORF">FWK35_00037254</name>
</gene>
<dbReference type="Proteomes" id="UP000478052">
    <property type="component" value="Unassembled WGS sequence"/>
</dbReference>
<dbReference type="PROSITE" id="PS50950">
    <property type="entry name" value="ZF_THAP"/>
    <property type="match status" value="1"/>
</dbReference>
<dbReference type="AlphaFoldDB" id="A0A6G0VJ30"/>
<keyword evidence="3" id="KW-0862">Zinc</keyword>
<evidence type="ECO:0000313" key="7">
    <source>
        <dbReference type="EMBL" id="KAF0688900.1"/>
    </source>
</evidence>
<feature type="non-terminal residue" evidence="7">
    <location>
        <position position="279"/>
    </location>
</feature>
<dbReference type="EMBL" id="VUJU01016468">
    <property type="protein sequence ID" value="KAF0688900.1"/>
    <property type="molecule type" value="Genomic_DNA"/>
</dbReference>
<evidence type="ECO:0000256" key="1">
    <source>
        <dbReference type="ARBA" id="ARBA00022723"/>
    </source>
</evidence>
<dbReference type="GO" id="GO:0003677">
    <property type="term" value="F:DNA binding"/>
    <property type="evidence" value="ECO:0007669"/>
    <property type="project" value="UniProtKB-UniRule"/>
</dbReference>
<evidence type="ECO:0000256" key="3">
    <source>
        <dbReference type="ARBA" id="ARBA00022833"/>
    </source>
</evidence>
<evidence type="ECO:0000259" key="6">
    <source>
        <dbReference type="PROSITE" id="PS50950"/>
    </source>
</evidence>
<dbReference type="GO" id="GO:0008270">
    <property type="term" value="F:zinc ion binding"/>
    <property type="evidence" value="ECO:0007669"/>
    <property type="project" value="UniProtKB-KW"/>
</dbReference>
<evidence type="ECO:0000256" key="2">
    <source>
        <dbReference type="ARBA" id="ARBA00022771"/>
    </source>
</evidence>
<evidence type="ECO:0000313" key="8">
    <source>
        <dbReference type="Proteomes" id="UP000478052"/>
    </source>
</evidence>
<evidence type="ECO:0000256" key="5">
    <source>
        <dbReference type="PROSITE-ProRule" id="PRU00309"/>
    </source>
</evidence>
<proteinExistence type="predicted"/>
<dbReference type="PANTHER" id="PTHR23080:SF143">
    <property type="entry name" value="SI:DKEY-56D12.4"/>
    <property type="match status" value="1"/>
</dbReference>
<dbReference type="Pfam" id="PF05485">
    <property type="entry name" value="THAP"/>
    <property type="match status" value="1"/>
</dbReference>
<protein>
    <submittedName>
        <fullName evidence="7">THAP domain-containing protein 11</fullName>
    </submittedName>
</protein>
<reference evidence="7 8" key="1">
    <citation type="submission" date="2019-08" db="EMBL/GenBank/DDBJ databases">
        <title>Whole genome of Aphis craccivora.</title>
        <authorList>
            <person name="Voronova N.V."/>
            <person name="Shulinski R.S."/>
            <person name="Bandarenka Y.V."/>
            <person name="Zhorov D.G."/>
            <person name="Warner D."/>
        </authorList>
    </citation>
    <scope>NUCLEOTIDE SEQUENCE [LARGE SCALE GENOMIC DNA]</scope>
    <source>
        <strain evidence="7">180601</strain>
        <tissue evidence="7">Whole Body</tissue>
    </source>
</reference>
<dbReference type="SMART" id="SM00980">
    <property type="entry name" value="THAP"/>
    <property type="match status" value="1"/>
</dbReference>
<evidence type="ECO:0000256" key="4">
    <source>
        <dbReference type="ARBA" id="ARBA00023125"/>
    </source>
</evidence>
<name>A0A6G0VJ30_APHCR</name>
<accession>A0A6G0VJ30</accession>
<keyword evidence="2 5" id="KW-0863">Zinc-finger</keyword>
<keyword evidence="8" id="KW-1185">Reference proteome</keyword>
<comment type="caution">
    <text evidence="7">The sequence shown here is derived from an EMBL/GenBank/DDBJ whole genome shotgun (WGS) entry which is preliminary data.</text>
</comment>
<sequence length="279" mass="31716">MSNRICCVVNCSNSYKNTTNVKFYSFPNRPHEKNLKTLWVKAVNRLEINGHIWQPKSHSLICSNHFVGNKKSKDPSSPSYVPSLFPQVYKKKCINEEQTSARYNRNVKRQEAKLKILPVDSFSDIPLGDSEFNTLNTLVCTESKSVHVACQAGLDYHDKDSFKFECVFNKSNNDVSTQASIPIDYNYTFKKPNSIDVSCGSDVSSIHFNYFQGFHSIDNESQLKDLTGTTFKVFKLLLSLTLDSTCSTISKENRLLMFLIKIKLGITYSAISVLFNVNR</sequence>
<organism evidence="7 8">
    <name type="scientific">Aphis craccivora</name>
    <name type="common">Cowpea aphid</name>
    <dbReference type="NCBI Taxonomy" id="307492"/>
    <lineage>
        <taxon>Eukaryota</taxon>
        <taxon>Metazoa</taxon>
        <taxon>Ecdysozoa</taxon>
        <taxon>Arthropoda</taxon>
        <taxon>Hexapoda</taxon>
        <taxon>Insecta</taxon>
        <taxon>Pterygota</taxon>
        <taxon>Neoptera</taxon>
        <taxon>Paraneoptera</taxon>
        <taxon>Hemiptera</taxon>
        <taxon>Sternorrhyncha</taxon>
        <taxon>Aphidomorpha</taxon>
        <taxon>Aphidoidea</taxon>
        <taxon>Aphididae</taxon>
        <taxon>Aphidini</taxon>
        <taxon>Aphis</taxon>
        <taxon>Aphis</taxon>
    </lineage>
</organism>
<keyword evidence="1" id="KW-0479">Metal-binding</keyword>